<evidence type="ECO:0000256" key="2">
    <source>
        <dbReference type="ARBA" id="ARBA00022679"/>
    </source>
</evidence>
<evidence type="ECO:0000256" key="1">
    <source>
        <dbReference type="ARBA" id="ARBA00022676"/>
    </source>
</evidence>
<evidence type="ECO:0000313" key="3">
    <source>
        <dbReference type="EMBL" id="KKW47138.1"/>
    </source>
</evidence>
<dbReference type="Pfam" id="PF13692">
    <property type="entry name" value="Glyco_trans_1_4"/>
    <property type="match status" value="1"/>
</dbReference>
<dbReference type="GO" id="GO:0016757">
    <property type="term" value="F:glycosyltransferase activity"/>
    <property type="evidence" value="ECO:0007669"/>
    <property type="project" value="UniProtKB-KW"/>
</dbReference>
<gene>
    <name evidence="3" type="ORF">UY98_C0020G0008</name>
</gene>
<sequence length="255" mass="28405">YGNAQKTLDLRRLHNYFFHWPLTHADEVVFYSKHNVPIAQKLGIRNVRYIPLIVDDDRWETASASDGIEQLPKAPYGLFVGQMKERKGWDVLLRAIPSVPRRVLPAFVFVSSSSISEPASFGALADPLGVRDRVVFLGRIRSNGDLRAVFERSALVVVPSRYEGFGLVPLDAFESGKPVVASRVEAMTDFLENGRNSRLVPPKDPEALARAITEVAADAALQAKLVEGGRETLARMKSLAAAEEWVNFYEKLLRS</sequence>
<dbReference type="AlphaFoldDB" id="A0A0G1YUN8"/>
<dbReference type="PANTHER" id="PTHR12526:SF510">
    <property type="entry name" value="D-INOSITOL 3-PHOSPHATE GLYCOSYLTRANSFERASE"/>
    <property type="match status" value="1"/>
</dbReference>
<dbReference type="Gene3D" id="3.40.50.2000">
    <property type="entry name" value="Glycogen Phosphorylase B"/>
    <property type="match status" value="2"/>
</dbReference>
<accession>A0A0G1YUN8</accession>
<keyword evidence="2 3" id="KW-0808">Transferase</keyword>
<protein>
    <submittedName>
        <fullName evidence="3">Glycosyl transferase group 1</fullName>
    </submittedName>
</protein>
<name>A0A0G1YUN8_9BACT</name>
<feature type="non-terminal residue" evidence="3">
    <location>
        <position position="1"/>
    </location>
</feature>
<dbReference type="CDD" id="cd03801">
    <property type="entry name" value="GT4_PimA-like"/>
    <property type="match status" value="1"/>
</dbReference>
<organism evidence="3 4">
    <name type="scientific">Candidatus Kaiserbacteria bacterium GW2011_GWA2_58_9</name>
    <dbReference type="NCBI Taxonomy" id="1618672"/>
    <lineage>
        <taxon>Bacteria</taxon>
        <taxon>Candidatus Kaiseribacteriota</taxon>
    </lineage>
</organism>
<dbReference type="EMBL" id="LCSD01000020">
    <property type="protein sequence ID" value="KKW47138.1"/>
    <property type="molecule type" value="Genomic_DNA"/>
</dbReference>
<evidence type="ECO:0000313" key="4">
    <source>
        <dbReference type="Proteomes" id="UP000034789"/>
    </source>
</evidence>
<dbReference type="SUPFAM" id="SSF53756">
    <property type="entry name" value="UDP-Glycosyltransferase/glycogen phosphorylase"/>
    <property type="match status" value="1"/>
</dbReference>
<reference evidence="3 4" key="1">
    <citation type="journal article" date="2015" name="Nature">
        <title>rRNA introns, odd ribosomes, and small enigmatic genomes across a large radiation of phyla.</title>
        <authorList>
            <person name="Brown C.T."/>
            <person name="Hug L.A."/>
            <person name="Thomas B.C."/>
            <person name="Sharon I."/>
            <person name="Castelle C.J."/>
            <person name="Singh A."/>
            <person name="Wilkins M.J."/>
            <person name="Williams K.H."/>
            <person name="Banfield J.F."/>
        </authorList>
    </citation>
    <scope>NUCLEOTIDE SEQUENCE [LARGE SCALE GENOMIC DNA]</scope>
</reference>
<keyword evidence="1" id="KW-0328">Glycosyltransferase</keyword>
<comment type="caution">
    <text evidence="3">The sequence shown here is derived from an EMBL/GenBank/DDBJ whole genome shotgun (WGS) entry which is preliminary data.</text>
</comment>
<proteinExistence type="predicted"/>
<dbReference type="PANTHER" id="PTHR12526">
    <property type="entry name" value="GLYCOSYLTRANSFERASE"/>
    <property type="match status" value="1"/>
</dbReference>
<dbReference type="Proteomes" id="UP000034789">
    <property type="component" value="Unassembled WGS sequence"/>
</dbReference>